<dbReference type="EMBL" id="CP111013">
    <property type="protein sequence ID" value="WAQ95186.1"/>
    <property type="molecule type" value="Genomic_DNA"/>
</dbReference>
<feature type="region of interest" description="Disordered" evidence="1">
    <location>
        <begin position="1"/>
        <end position="37"/>
    </location>
</feature>
<evidence type="ECO:0000256" key="1">
    <source>
        <dbReference type="SAM" id="MobiDB-lite"/>
    </source>
</evidence>
<dbReference type="Proteomes" id="UP001164746">
    <property type="component" value="Chromosome 2"/>
</dbReference>
<name>A0ABY7DDS7_MYAAR</name>
<sequence>MSAEYRHLINFIPAASTPEPVREPSTSGQGEKQLDGEEIRAFYEDVVKSDFHCEPVKEKERPLQNGTAQNHRSENKTKKHRREAQETRTVVKEEAEYVELGIHQRHASKLKKESLKKFPEPLEDCEQKHLRNLETAIIS</sequence>
<gene>
    <name evidence="2" type="ORF">MAR_027876</name>
</gene>
<evidence type="ECO:0000313" key="3">
    <source>
        <dbReference type="Proteomes" id="UP001164746"/>
    </source>
</evidence>
<proteinExistence type="predicted"/>
<protein>
    <submittedName>
        <fullName evidence="2">Uncharacterized protein</fullName>
    </submittedName>
</protein>
<accession>A0ABY7DDS7</accession>
<evidence type="ECO:0000313" key="2">
    <source>
        <dbReference type="EMBL" id="WAQ95186.1"/>
    </source>
</evidence>
<keyword evidence="3" id="KW-1185">Reference proteome</keyword>
<reference evidence="2" key="1">
    <citation type="submission" date="2022-11" db="EMBL/GenBank/DDBJ databases">
        <title>Centuries of genome instability and evolution in soft-shell clam transmissible cancer (bioRxiv).</title>
        <authorList>
            <person name="Hart S.F.M."/>
            <person name="Yonemitsu M.A."/>
            <person name="Giersch R.M."/>
            <person name="Beal B.F."/>
            <person name="Arriagada G."/>
            <person name="Davis B.W."/>
            <person name="Ostrander E.A."/>
            <person name="Goff S.P."/>
            <person name="Metzger M.J."/>
        </authorList>
    </citation>
    <scope>NUCLEOTIDE SEQUENCE</scope>
    <source>
        <strain evidence="2">MELC-2E11</strain>
        <tissue evidence="2">Siphon/mantle</tissue>
    </source>
</reference>
<organism evidence="2 3">
    <name type="scientific">Mya arenaria</name>
    <name type="common">Soft-shell clam</name>
    <dbReference type="NCBI Taxonomy" id="6604"/>
    <lineage>
        <taxon>Eukaryota</taxon>
        <taxon>Metazoa</taxon>
        <taxon>Spiralia</taxon>
        <taxon>Lophotrochozoa</taxon>
        <taxon>Mollusca</taxon>
        <taxon>Bivalvia</taxon>
        <taxon>Autobranchia</taxon>
        <taxon>Heteroconchia</taxon>
        <taxon>Euheterodonta</taxon>
        <taxon>Imparidentia</taxon>
        <taxon>Neoheterodontei</taxon>
        <taxon>Myida</taxon>
        <taxon>Myoidea</taxon>
        <taxon>Myidae</taxon>
        <taxon>Mya</taxon>
    </lineage>
</organism>
<feature type="region of interest" description="Disordered" evidence="1">
    <location>
        <begin position="54"/>
        <end position="90"/>
    </location>
</feature>